<protein>
    <submittedName>
        <fullName evidence="2">Uncharacterized protein</fullName>
    </submittedName>
</protein>
<dbReference type="Proteomes" id="UP000198982">
    <property type="component" value="Unassembled WGS sequence"/>
</dbReference>
<evidence type="ECO:0000313" key="2">
    <source>
        <dbReference type="EMBL" id="SEC19746.1"/>
    </source>
</evidence>
<reference evidence="3" key="1">
    <citation type="submission" date="2016-10" db="EMBL/GenBank/DDBJ databases">
        <authorList>
            <person name="Varghese N."/>
            <person name="Submissions S."/>
        </authorList>
    </citation>
    <scope>NUCLEOTIDE SEQUENCE [LARGE SCALE GENOMIC DNA]</scope>
    <source>
        <strain evidence="3">DSM 9751</strain>
    </source>
</reference>
<dbReference type="AlphaFoldDB" id="A0A1H4QJG7"/>
<keyword evidence="1" id="KW-1133">Transmembrane helix</keyword>
<evidence type="ECO:0000256" key="1">
    <source>
        <dbReference type="SAM" id="Phobius"/>
    </source>
</evidence>
<feature type="transmembrane region" description="Helical" evidence="1">
    <location>
        <begin position="7"/>
        <end position="27"/>
    </location>
</feature>
<dbReference type="RefSeq" id="WP_092316016.1">
    <property type="nucleotide sequence ID" value="NZ_FNTJ01000001.1"/>
</dbReference>
<keyword evidence="1" id="KW-0812">Transmembrane</keyword>
<gene>
    <name evidence="2" type="ORF">SAMN05216178_3798</name>
</gene>
<dbReference type="EMBL" id="FNTJ01000001">
    <property type="protein sequence ID" value="SEC19746.1"/>
    <property type="molecule type" value="Genomic_DNA"/>
</dbReference>
<name>A0A1H4QJG7_9PSED</name>
<keyword evidence="1" id="KW-0472">Membrane</keyword>
<evidence type="ECO:0000313" key="3">
    <source>
        <dbReference type="Proteomes" id="UP000198982"/>
    </source>
</evidence>
<accession>A0A1H4QJG7</accession>
<organism evidence="2 3">
    <name type="scientific">Pseudomonas saponiphila</name>
    <dbReference type="NCBI Taxonomy" id="556534"/>
    <lineage>
        <taxon>Bacteria</taxon>
        <taxon>Pseudomonadati</taxon>
        <taxon>Pseudomonadota</taxon>
        <taxon>Gammaproteobacteria</taxon>
        <taxon>Pseudomonadales</taxon>
        <taxon>Pseudomonadaceae</taxon>
        <taxon>Pseudomonas</taxon>
    </lineage>
</organism>
<sequence>MIWLKRFLMTVGGLALVLVLIALWVALMDFSKAPAHGLAEHPNAQWQGAADGGHYIEITRAEPPYYFIQVRYESGHLWDEGWLKYEGGDGETLSANEVLAFDGDGVIYLQQRKVLSADKSGAN</sequence>
<keyword evidence="3" id="KW-1185">Reference proteome</keyword>
<proteinExistence type="predicted"/>